<organism evidence="1 2">
    <name type="scientific">Prevotella amnii DNF00058</name>
    <dbReference type="NCBI Taxonomy" id="1401066"/>
    <lineage>
        <taxon>Bacteria</taxon>
        <taxon>Pseudomonadati</taxon>
        <taxon>Bacteroidota</taxon>
        <taxon>Bacteroidia</taxon>
        <taxon>Bacteroidales</taxon>
        <taxon>Prevotellaceae</taxon>
        <taxon>Prevotella</taxon>
    </lineage>
</organism>
<protein>
    <submittedName>
        <fullName evidence="1">Uncharacterized protein</fullName>
    </submittedName>
</protein>
<gene>
    <name evidence="1" type="ORF">HMPREF9302_09650</name>
</gene>
<dbReference type="AlphaFoldDB" id="A0A096C777"/>
<dbReference type="SUPFAM" id="SSF48452">
    <property type="entry name" value="TPR-like"/>
    <property type="match status" value="1"/>
</dbReference>
<dbReference type="Gene3D" id="1.25.40.10">
    <property type="entry name" value="Tetratricopeptide repeat domain"/>
    <property type="match status" value="1"/>
</dbReference>
<evidence type="ECO:0000313" key="1">
    <source>
        <dbReference type="EMBL" id="KGF50772.1"/>
    </source>
</evidence>
<name>A0A096C777_9BACT</name>
<evidence type="ECO:0000313" key="2">
    <source>
        <dbReference type="Proteomes" id="UP000029614"/>
    </source>
</evidence>
<sequence length="724" mass="84276">MNAKELLDNALGHLRKKNISRAISLLDLLYKEQPSLLGCDEFENIKMSFGLLLEYMQKNVEDPHRDDLYITLLQRLYAVTANLKVSWHCKHTPIYIDSFRKSNHLNTSYDFLRTVLEEFVSDVALLSLKEDVVRKQKQEELYERHLVFIDRLFSTIIISLQWNDDERDFYEKLLLAPTIDVIDQQIIIAAVMMSGMNQFDVNKFKLLVNIYSKATEEGVRQRALVGWVLMLSEEGFIYNEYKKIIEDLCCNKNIAKTLYELQIQFLLSKDAKKDNAAIERDIMPDIIKAQNLQSDRIGINLENKISEDDIFNAHAEEEMMEKMEDNINKMGEMFRNGSDVYFGGFRQMKSFPIFRSIVTWFSPFYAEHPGLRQVCEKVGADKIIDTLVKNGAFCESDKYSFTCALGAVIDRIPPQMKEALYSNATLMPLGGLDVEHLCAPAYIRRMFIQDLYRFFELFPNLTGIVNPFNQIKVTLESPNILFFINKVFEKTGLDAYKLKVAFQLYKRKMKYETSSLLRTFKEEKSDYYALSAKAALPMVNFNDFTKAIALDPSNEWALEGYAKGLLSVSMYDKAEKLYLQLMKEHPNNLSYTLNYTLCLLNLDKLEKAKSMIFKVYYKYDTNKNVKRLFAWIMLKDDNIEKAYNVYTELLEMPSVKAEDYLNAGYSRWFKGDIDEASKLFKRWATHVNQSETSLDREFARDKDLLDKYGISDVSKILMQALVEK</sequence>
<dbReference type="RefSeq" id="WP_036856843.1">
    <property type="nucleotide sequence ID" value="NZ_JRNU01000070.1"/>
</dbReference>
<dbReference type="InterPro" id="IPR011990">
    <property type="entry name" value="TPR-like_helical_dom_sf"/>
</dbReference>
<reference evidence="1 2" key="1">
    <citation type="submission" date="2014-07" db="EMBL/GenBank/DDBJ databases">
        <authorList>
            <person name="McCorrison J."/>
            <person name="Sanka R."/>
            <person name="Torralba M."/>
            <person name="Gillis M."/>
            <person name="Haft D.H."/>
            <person name="Methe B."/>
            <person name="Sutton G."/>
            <person name="Nelson K.E."/>
        </authorList>
    </citation>
    <scope>NUCLEOTIDE SEQUENCE [LARGE SCALE GENOMIC DNA]</scope>
    <source>
        <strain evidence="1 2">DNF00058</strain>
    </source>
</reference>
<dbReference type="EMBL" id="JRNU01000070">
    <property type="protein sequence ID" value="KGF50772.1"/>
    <property type="molecule type" value="Genomic_DNA"/>
</dbReference>
<dbReference type="OrthoDB" id="1108959at2"/>
<keyword evidence="2" id="KW-1185">Reference proteome</keyword>
<dbReference type="Proteomes" id="UP000029614">
    <property type="component" value="Unassembled WGS sequence"/>
</dbReference>
<proteinExistence type="predicted"/>
<comment type="caution">
    <text evidence="1">The sequence shown here is derived from an EMBL/GenBank/DDBJ whole genome shotgun (WGS) entry which is preliminary data.</text>
</comment>
<accession>A0A096C777</accession>